<dbReference type="Gene3D" id="2.10.25.10">
    <property type="entry name" value="Laminin"/>
    <property type="match status" value="1"/>
</dbReference>
<dbReference type="SMART" id="SM00179">
    <property type="entry name" value="EGF_CA"/>
    <property type="match status" value="1"/>
</dbReference>
<keyword evidence="4" id="KW-0812">Transmembrane</keyword>
<evidence type="ECO:0000259" key="5">
    <source>
        <dbReference type="PROSITE" id="PS50026"/>
    </source>
</evidence>
<dbReference type="EMBL" id="JTDY01005169">
    <property type="protein sequence ID" value="KOB67298.1"/>
    <property type="molecule type" value="Genomic_DNA"/>
</dbReference>
<keyword evidence="4" id="KW-1133">Transmembrane helix</keyword>
<feature type="compositionally biased region" description="Polar residues" evidence="3">
    <location>
        <begin position="141"/>
        <end position="157"/>
    </location>
</feature>
<feature type="disulfide bond" evidence="2">
    <location>
        <begin position="80"/>
        <end position="89"/>
    </location>
</feature>
<dbReference type="PROSITE" id="PS01186">
    <property type="entry name" value="EGF_2"/>
    <property type="match status" value="1"/>
</dbReference>
<dbReference type="PROSITE" id="PS50026">
    <property type="entry name" value="EGF_3"/>
    <property type="match status" value="1"/>
</dbReference>
<keyword evidence="7" id="KW-1185">Reference proteome</keyword>
<dbReference type="SUPFAM" id="SSF57196">
    <property type="entry name" value="EGF/Laminin"/>
    <property type="match status" value="1"/>
</dbReference>
<feature type="transmembrane region" description="Helical" evidence="4">
    <location>
        <begin position="108"/>
        <end position="131"/>
    </location>
</feature>
<evidence type="ECO:0000313" key="6">
    <source>
        <dbReference type="EMBL" id="KOB67298.1"/>
    </source>
</evidence>
<organism evidence="6 7">
    <name type="scientific">Operophtera brumata</name>
    <name type="common">Winter moth</name>
    <name type="synonym">Phalaena brumata</name>
    <dbReference type="NCBI Taxonomy" id="104452"/>
    <lineage>
        <taxon>Eukaryota</taxon>
        <taxon>Metazoa</taxon>
        <taxon>Ecdysozoa</taxon>
        <taxon>Arthropoda</taxon>
        <taxon>Hexapoda</taxon>
        <taxon>Insecta</taxon>
        <taxon>Pterygota</taxon>
        <taxon>Neoptera</taxon>
        <taxon>Endopterygota</taxon>
        <taxon>Lepidoptera</taxon>
        <taxon>Glossata</taxon>
        <taxon>Ditrysia</taxon>
        <taxon>Geometroidea</taxon>
        <taxon>Geometridae</taxon>
        <taxon>Larentiinae</taxon>
        <taxon>Operophtera</taxon>
    </lineage>
</organism>
<dbReference type="AlphaFoldDB" id="A0A0L7KVN5"/>
<evidence type="ECO:0000256" key="3">
    <source>
        <dbReference type="SAM" id="MobiDB-lite"/>
    </source>
</evidence>
<name>A0A0L7KVN5_OPEBR</name>
<dbReference type="STRING" id="104452.A0A0L7KVN5"/>
<dbReference type="PROSITE" id="PS00022">
    <property type="entry name" value="EGF_1"/>
    <property type="match status" value="1"/>
</dbReference>
<dbReference type="GO" id="GO:0005509">
    <property type="term" value="F:calcium ion binding"/>
    <property type="evidence" value="ECO:0007669"/>
    <property type="project" value="InterPro"/>
</dbReference>
<evidence type="ECO:0000256" key="4">
    <source>
        <dbReference type="SAM" id="Phobius"/>
    </source>
</evidence>
<dbReference type="Proteomes" id="UP000037510">
    <property type="component" value="Unassembled WGS sequence"/>
</dbReference>
<dbReference type="InterPro" id="IPR001881">
    <property type="entry name" value="EGF-like_Ca-bd_dom"/>
</dbReference>
<keyword evidence="1 2" id="KW-1015">Disulfide bond</keyword>
<gene>
    <name evidence="6" type="ORF">OBRU01_20285</name>
</gene>
<keyword evidence="2" id="KW-0245">EGF-like domain</keyword>
<dbReference type="Pfam" id="PF00008">
    <property type="entry name" value="EGF"/>
    <property type="match status" value="1"/>
</dbReference>
<comment type="caution">
    <text evidence="2">Lacks conserved residue(s) required for the propagation of feature annotation.</text>
</comment>
<proteinExistence type="predicted"/>
<accession>A0A0L7KVN5</accession>
<evidence type="ECO:0000313" key="7">
    <source>
        <dbReference type="Proteomes" id="UP000037510"/>
    </source>
</evidence>
<sequence>MLVCEESVLKVLCCRVAGWTGARCEVDVDECALGLPAEPEEEEEGPGGGAGAGNATLGPCRHGGRCEQRCAAATDYHCFCNDGWGGKNCTQQVVSEESAGGADRSSTVLIAVGAALVLVGAVGALLAALGAQARRKRATRGTYSPSGQVSTATRERR</sequence>
<evidence type="ECO:0000256" key="1">
    <source>
        <dbReference type="ARBA" id="ARBA00023157"/>
    </source>
</evidence>
<protein>
    <submittedName>
        <fullName evidence="6">Crumbs</fullName>
    </submittedName>
</protein>
<comment type="caution">
    <text evidence="6">The sequence shown here is derived from an EMBL/GenBank/DDBJ whole genome shotgun (WGS) entry which is preliminary data.</text>
</comment>
<feature type="domain" description="EGF-like" evidence="5">
    <location>
        <begin position="52"/>
        <end position="90"/>
    </location>
</feature>
<dbReference type="CDD" id="cd00054">
    <property type="entry name" value="EGF_CA"/>
    <property type="match status" value="1"/>
</dbReference>
<dbReference type="InterPro" id="IPR000742">
    <property type="entry name" value="EGF"/>
</dbReference>
<reference evidence="6 7" key="1">
    <citation type="journal article" date="2015" name="Genome Biol. Evol.">
        <title>The genome of winter moth (Operophtera brumata) provides a genomic perspective on sexual dimorphism and phenology.</title>
        <authorList>
            <person name="Derks M.F."/>
            <person name="Smit S."/>
            <person name="Salis L."/>
            <person name="Schijlen E."/>
            <person name="Bossers A."/>
            <person name="Mateman C."/>
            <person name="Pijl A.S."/>
            <person name="de Ridder D."/>
            <person name="Groenen M.A."/>
            <person name="Visser M.E."/>
            <person name="Megens H.J."/>
        </authorList>
    </citation>
    <scope>NUCLEOTIDE SEQUENCE [LARGE SCALE GENOMIC DNA]</scope>
    <source>
        <strain evidence="6">WM2013NL</strain>
        <tissue evidence="6">Head and thorax</tissue>
    </source>
</reference>
<evidence type="ECO:0000256" key="2">
    <source>
        <dbReference type="PROSITE-ProRule" id="PRU00076"/>
    </source>
</evidence>
<feature type="region of interest" description="Disordered" evidence="3">
    <location>
        <begin position="137"/>
        <end position="157"/>
    </location>
</feature>
<keyword evidence="4" id="KW-0472">Membrane</keyword>